<accession>A0A8J2GZA5</accession>
<dbReference type="PANTHER" id="PTHR42643:SF24">
    <property type="entry name" value="IONOTROPIC RECEPTOR 60A"/>
    <property type="match status" value="1"/>
</dbReference>
<keyword evidence="6" id="KW-0675">Receptor</keyword>
<keyword evidence="2" id="KW-1003">Cell membrane</keyword>
<evidence type="ECO:0000256" key="5">
    <source>
        <dbReference type="ARBA" id="ARBA00023136"/>
    </source>
</evidence>
<name>A0A8J2GZA5_COTCN</name>
<gene>
    <name evidence="9" type="ORF">HICCMSTLAB_LOCUS269</name>
</gene>
<feature type="non-terminal residue" evidence="9">
    <location>
        <position position="1707"/>
    </location>
</feature>
<organism evidence="9 10">
    <name type="scientific">Cotesia congregata</name>
    <name type="common">Parasitoid wasp</name>
    <name type="synonym">Apanteles congregatus</name>
    <dbReference type="NCBI Taxonomy" id="51543"/>
    <lineage>
        <taxon>Eukaryota</taxon>
        <taxon>Metazoa</taxon>
        <taxon>Ecdysozoa</taxon>
        <taxon>Arthropoda</taxon>
        <taxon>Hexapoda</taxon>
        <taxon>Insecta</taxon>
        <taxon>Pterygota</taxon>
        <taxon>Neoptera</taxon>
        <taxon>Endopterygota</taxon>
        <taxon>Hymenoptera</taxon>
        <taxon>Apocrita</taxon>
        <taxon>Ichneumonoidea</taxon>
        <taxon>Braconidae</taxon>
        <taxon>Microgastrinae</taxon>
        <taxon>Cotesia</taxon>
    </lineage>
</organism>
<feature type="transmembrane region" description="Helical" evidence="8">
    <location>
        <begin position="944"/>
        <end position="960"/>
    </location>
</feature>
<evidence type="ECO:0000313" key="9">
    <source>
        <dbReference type="EMBL" id="CAG5073300.1"/>
    </source>
</evidence>
<evidence type="ECO:0000256" key="4">
    <source>
        <dbReference type="ARBA" id="ARBA00022989"/>
    </source>
</evidence>
<evidence type="ECO:0000256" key="7">
    <source>
        <dbReference type="ARBA" id="ARBA00023180"/>
    </source>
</evidence>
<feature type="transmembrane region" description="Helical" evidence="8">
    <location>
        <begin position="1418"/>
        <end position="1437"/>
    </location>
</feature>
<dbReference type="PANTHER" id="PTHR42643">
    <property type="entry name" value="IONOTROPIC RECEPTOR 20A-RELATED"/>
    <property type="match status" value="1"/>
</dbReference>
<comment type="caution">
    <text evidence="9">The sequence shown here is derived from an EMBL/GenBank/DDBJ whole genome shotgun (WGS) entry which is preliminary data.</text>
</comment>
<keyword evidence="5 8" id="KW-0472">Membrane</keyword>
<feature type="transmembrane region" description="Helical" evidence="8">
    <location>
        <begin position="544"/>
        <end position="564"/>
    </location>
</feature>
<keyword evidence="4 8" id="KW-1133">Transmembrane helix</keyword>
<evidence type="ECO:0000256" key="1">
    <source>
        <dbReference type="ARBA" id="ARBA00004651"/>
    </source>
</evidence>
<evidence type="ECO:0000256" key="2">
    <source>
        <dbReference type="ARBA" id="ARBA00022475"/>
    </source>
</evidence>
<sequence length="1707" mass="199569">CIDIDFYQQRKLLGMCFPDELNPVAVTIDLIDVVYAIPRNETIESSVVVIDGNFSSKAIQKYYPRHPSFVLSGNSIDTLKAILLEVKSAEIWNVKSLFLIIGTQCQDSAQSLKLLWEIEAVASFFICRDDKSNRTMIYTFNPYCNYAPRPWRRVEIDREPGNQWTLFRQPFSNDPTICQSIKFDKSKHLNGFPIKSTISNDREEVIIGRVPSTLYKKLKPVNAALFRNLDSVSNSTPIVYITEYYDRDTFYNGKYDLHMLSFYLKQVDEKYYDFLSFYNQEGYVIVTNKQSTVLVINRIVGNYFNVWTFSISCFILIMILIVIYINNNRNLREALLDMLALVLDMDLLVPLSRISMKIAFFSATLFMLMFNPAFQSQVTSHLAKPARQQIHTLEDLYQNHFYVRHSVKIKKELLTTGLWSKRSDQKYLRGQRWLNFSSCESFLKKPSTACIIGTNRLPDTLPDEFHVSKYLYFSEYIGAVSRRNWPLKDKLDKAAMNFVEAGNVDFFEKQSFLKKMLRFKKLIDRIKANEKYDQLDFGYFKFDYILIPLSLFWTILVLIIEIMHKRFIDWNEKRLRELRFKKLQARWMIACAIKQMAGVPQNMQNLNPVAVTIDLIDVFYTIPRNETIESSVVVIDGNFSSKAIQKYYPRHPSFVLSGNSIDTLKAILLEVKSAEIWNVKSLFLIIGTQCQDSAQSLKLLWEIEAVASFFICRDDAINRTMIYTFNPYCNYVPRPWRRVEIDREPENQWTLFRQPFSNDPTICQSIKFDKSKHLNGFPIRSAFQTHSGDEVIIGKIPPIIYKPLLRPMSIALFKNLESISNSTPVLYMGSHLNSITDKRKYDLQMSLVLLKSLKNSNFNFLSFYNQDGYVIVTNKQSTVLVINQIVENYFNVWTASISCIILILILIVIYINNNQNLREALLDMLALFIDMDLMVPLNRISMKIAFFSATLFFLMFNPAIQSQVTSHLTKPVKYVESLHEELLSMGLWSNESDQKYLHGVRYLYPNDCEAFLKKPSTACIMRTHQLPNYFPDEYHLSKYLYFSEYVGHVSRRNWPLKDKFDKAVMNFVEAGNAEFFERQSTFKQMLRYKKLIDRIEANEEYDQLDFGYFDFDYIWIPLSLFWTILVLIIEIMHKRLKDWNEKRLRELRFKKSQAREVIACAIKQMAGVPQNMQNLNPVAVIIDLIDVVYAILRNETIESSVVVIDGNFSSKAIQKYYPRHPSFVLSGNSIDTLKVILLEVKSAEIWNVKSLFLIIGTQCQDSAQSLKLLWEIEAVASFFICRDDAINRTMIYTFNPYCNYVPRPWRRVEIDREPGNQWTLFRQPFSNDPTICQSIKFDKSKNLKGFQIKSTIPFGLNEVIIGRIPPAISNWLLPVNVALFQSLESISNSTPVAYITNNNDENIFYNARVRNNHKQAKHSAVSISCIILVLILIVIYVNNNQNLREALLDMLALFLDMDLMVPLNRISMKIAFFSATLFMLMFNPAFQSQVTSHLTKPARQQIHTLDDLYQNKFHVIFSNDIYNELLILELWSNKSDQNYLHGKRSFDFYDCKAFLEKPSTACVIGTFRLPDKLPDEFHVSKYLYFSEYDGVVSRRNWPLKDIVDKAAMNFVEAGNADFFEKQSFLKKMLRFKKLIDRIKAKEEYDQLDFGYFEFDYIFIPLSLFWTILVLIIEIIHKRFRDWNEKRLRELKLKKLCTSKHPKCLVIT</sequence>
<evidence type="ECO:0000313" key="10">
    <source>
        <dbReference type="Proteomes" id="UP000786811"/>
    </source>
</evidence>
<reference evidence="9" key="1">
    <citation type="submission" date="2021-04" db="EMBL/GenBank/DDBJ databases">
        <authorList>
            <person name="Chebbi M.A.C M."/>
        </authorList>
    </citation>
    <scope>NUCLEOTIDE SEQUENCE</scope>
</reference>
<evidence type="ECO:0000256" key="8">
    <source>
        <dbReference type="SAM" id="Phobius"/>
    </source>
</evidence>
<dbReference type="GO" id="GO:0005886">
    <property type="term" value="C:plasma membrane"/>
    <property type="evidence" value="ECO:0007669"/>
    <property type="project" value="UniProtKB-SubCell"/>
</dbReference>
<keyword evidence="10" id="KW-1185">Reference proteome</keyword>
<dbReference type="EMBL" id="CAJNRD030001114">
    <property type="protein sequence ID" value="CAG5073300.1"/>
    <property type="molecule type" value="Genomic_DNA"/>
</dbReference>
<feature type="transmembrane region" description="Helical" evidence="8">
    <location>
        <begin position="890"/>
        <end position="911"/>
    </location>
</feature>
<feature type="transmembrane region" description="Helical" evidence="8">
    <location>
        <begin position="347"/>
        <end position="370"/>
    </location>
</feature>
<dbReference type="OrthoDB" id="7679028at2759"/>
<protein>
    <submittedName>
        <fullName evidence="9">Uncharacterized protein</fullName>
    </submittedName>
</protein>
<keyword evidence="7" id="KW-0325">Glycoprotein</keyword>
<feature type="transmembrane region" description="Helical" evidence="8">
    <location>
        <begin position="1656"/>
        <end position="1676"/>
    </location>
</feature>
<keyword evidence="3 8" id="KW-0812">Transmembrane</keyword>
<feature type="transmembrane region" description="Helical" evidence="8">
    <location>
        <begin position="306"/>
        <end position="326"/>
    </location>
</feature>
<dbReference type="SUPFAM" id="SSF53850">
    <property type="entry name" value="Periplasmic binding protein-like II"/>
    <property type="match status" value="1"/>
</dbReference>
<dbReference type="Proteomes" id="UP000786811">
    <property type="component" value="Unassembled WGS sequence"/>
</dbReference>
<comment type="subcellular location">
    <subcellularLocation>
        <location evidence="1">Cell membrane</location>
        <topology evidence="1">Multi-pass membrane protein</topology>
    </subcellularLocation>
</comment>
<dbReference type="InterPro" id="IPR052192">
    <property type="entry name" value="Insect_Ionotropic_Sensory_Rcpt"/>
</dbReference>
<evidence type="ECO:0000256" key="6">
    <source>
        <dbReference type="ARBA" id="ARBA00023170"/>
    </source>
</evidence>
<feature type="transmembrane region" description="Helical" evidence="8">
    <location>
        <begin position="1113"/>
        <end position="1133"/>
    </location>
</feature>
<evidence type="ECO:0000256" key="3">
    <source>
        <dbReference type="ARBA" id="ARBA00022692"/>
    </source>
</evidence>
<proteinExistence type="predicted"/>